<dbReference type="PANTHER" id="PTHR46713">
    <property type="entry name" value="F13M7.16 PROTEIN"/>
    <property type="match status" value="1"/>
</dbReference>
<dbReference type="Gene3D" id="1.20.58.2190">
    <property type="match status" value="1"/>
</dbReference>
<dbReference type="PANTHER" id="PTHR46713:SF1">
    <property type="entry name" value="F13M7.16 PROTEIN"/>
    <property type="match status" value="1"/>
</dbReference>
<comment type="caution">
    <text evidence="1">The sequence shown here is derived from an EMBL/GenBank/DDBJ whole genome shotgun (WGS) entry which is preliminary data.</text>
</comment>
<dbReference type="AlphaFoldDB" id="A0A426XIJ2"/>
<organism evidence="1 2">
    <name type="scientific">Ensete ventricosum</name>
    <name type="common">Abyssinian banana</name>
    <name type="synonym">Musa ensete</name>
    <dbReference type="NCBI Taxonomy" id="4639"/>
    <lineage>
        <taxon>Eukaryota</taxon>
        <taxon>Viridiplantae</taxon>
        <taxon>Streptophyta</taxon>
        <taxon>Embryophyta</taxon>
        <taxon>Tracheophyta</taxon>
        <taxon>Spermatophyta</taxon>
        <taxon>Magnoliopsida</taxon>
        <taxon>Liliopsida</taxon>
        <taxon>Zingiberales</taxon>
        <taxon>Musaceae</taxon>
        <taxon>Ensete</taxon>
    </lineage>
</organism>
<evidence type="ECO:0000313" key="2">
    <source>
        <dbReference type="Proteomes" id="UP000287651"/>
    </source>
</evidence>
<dbReference type="InterPro" id="IPR036339">
    <property type="entry name" value="PUB-like_dom_sf"/>
</dbReference>
<dbReference type="Proteomes" id="UP000287651">
    <property type="component" value="Unassembled WGS sequence"/>
</dbReference>
<name>A0A426XIJ2_ENSVE</name>
<sequence length="76" mass="8716">MRDCLRSLKKTHKHISKQDRVARLKGGMEFLELCGFEKLEGDEYLYLPRDKVDMAVLIAALSQLNSAMENPFFGVL</sequence>
<accession>A0A426XIJ2</accession>
<evidence type="ECO:0000313" key="1">
    <source>
        <dbReference type="EMBL" id="RRT39263.1"/>
    </source>
</evidence>
<gene>
    <name evidence="1" type="ORF">B296_00059273</name>
</gene>
<reference evidence="1 2" key="1">
    <citation type="journal article" date="2014" name="Agronomy (Basel)">
        <title>A Draft Genome Sequence for Ensete ventricosum, the Drought-Tolerant Tree Against Hunger.</title>
        <authorList>
            <person name="Harrison J."/>
            <person name="Moore K.A."/>
            <person name="Paszkiewicz K."/>
            <person name="Jones T."/>
            <person name="Grant M."/>
            <person name="Ambacheew D."/>
            <person name="Muzemil S."/>
            <person name="Studholme D.J."/>
        </authorList>
    </citation>
    <scope>NUCLEOTIDE SEQUENCE [LARGE SCALE GENOMIC DNA]</scope>
</reference>
<protein>
    <submittedName>
        <fullName evidence="1">Uncharacterized protein</fullName>
    </submittedName>
</protein>
<dbReference type="EMBL" id="AMZH03020329">
    <property type="protein sequence ID" value="RRT39263.1"/>
    <property type="molecule type" value="Genomic_DNA"/>
</dbReference>
<proteinExistence type="predicted"/>
<dbReference type="SUPFAM" id="SSF143503">
    <property type="entry name" value="PUG domain-like"/>
    <property type="match status" value="1"/>
</dbReference>